<dbReference type="SUPFAM" id="SSF52972">
    <property type="entry name" value="ITPase-like"/>
    <property type="match status" value="1"/>
</dbReference>
<evidence type="ECO:0000313" key="6">
    <source>
        <dbReference type="EMBL" id="MDU0355315.1"/>
    </source>
</evidence>
<keyword evidence="2 5" id="KW-0963">Cytoplasm</keyword>
<dbReference type="PANTHER" id="PTHR43213:SF10">
    <property type="entry name" value="7-METHYL-GTP PYROPHOSPHATASE"/>
    <property type="match status" value="1"/>
</dbReference>
<organism evidence="6 7">
    <name type="scientific">Paraglaciecola aquimarina</name>
    <dbReference type="NCBI Taxonomy" id="1235557"/>
    <lineage>
        <taxon>Bacteria</taxon>
        <taxon>Pseudomonadati</taxon>
        <taxon>Pseudomonadota</taxon>
        <taxon>Gammaproteobacteria</taxon>
        <taxon>Alteromonadales</taxon>
        <taxon>Alteromonadaceae</taxon>
        <taxon>Paraglaciecola</taxon>
    </lineage>
</organism>
<comment type="catalytic activity">
    <reaction evidence="5">
        <text>N(7)-methyl-GTP + H2O = N(7)-methyl-GMP + diphosphate + H(+)</text>
        <dbReference type="Rhea" id="RHEA:58744"/>
        <dbReference type="ChEBI" id="CHEBI:15377"/>
        <dbReference type="ChEBI" id="CHEBI:15378"/>
        <dbReference type="ChEBI" id="CHEBI:33019"/>
        <dbReference type="ChEBI" id="CHEBI:58285"/>
        <dbReference type="ChEBI" id="CHEBI:87133"/>
    </reaction>
</comment>
<dbReference type="CDD" id="cd00555">
    <property type="entry name" value="Maf"/>
    <property type="match status" value="1"/>
</dbReference>
<feature type="site" description="Important for substrate specificity" evidence="5">
    <location>
        <position position="153"/>
    </location>
</feature>
<feature type="active site" description="Proton acceptor" evidence="5">
    <location>
        <position position="68"/>
    </location>
</feature>
<dbReference type="InterPro" id="IPR029001">
    <property type="entry name" value="ITPase-like_fam"/>
</dbReference>
<protein>
    <recommendedName>
        <fullName evidence="5">7-methyl-GTP pyrophosphatase</fullName>
        <shortName evidence="5">m(7)GTP pyrophosphatase</shortName>
        <ecNumber evidence="5">3.6.1.-</ecNumber>
    </recommendedName>
</protein>
<name>A0ABU3SZ74_9ALTE</name>
<dbReference type="NCBIfam" id="TIGR00172">
    <property type="entry name" value="maf"/>
    <property type="match status" value="1"/>
</dbReference>
<dbReference type="InterPro" id="IPR003697">
    <property type="entry name" value="Maf-like"/>
</dbReference>
<keyword evidence="4 5" id="KW-0546">Nucleotide metabolism</keyword>
<keyword evidence="3 5" id="KW-0378">Hydrolase</keyword>
<dbReference type="HAMAP" id="MF_00528">
    <property type="entry name" value="Maf"/>
    <property type="match status" value="1"/>
</dbReference>
<dbReference type="GO" id="GO:0016787">
    <property type="term" value="F:hydrolase activity"/>
    <property type="evidence" value="ECO:0007669"/>
    <property type="project" value="UniProtKB-KW"/>
</dbReference>
<dbReference type="Proteomes" id="UP001247805">
    <property type="component" value="Unassembled WGS sequence"/>
</dbReference>
<comment type="function">
    <text evidence="5">Nucleoside triphosphate pyrophosphatase that hydrolyzes 7-methyl-GTP (m(7)GTP). May have a dual role in cell division arrest and in preventing the incorporation of modified nucleotides into cellular nucleic acids.</text>
</comment>
<evidence type="ECO:0000313" key="7">
    <source>
        <dbReference type="Proteomes" id="UP001247805"/>
    </source>
</evidence>
<dbReference type="Pfam" id="PF02545">
    <property type="entry name" value="Maf"/>
    <property type="match status" value="1"/>
</dbReference>
<sequence>MKLTLASSSEYRKTILKKLCIPFDAISPEIDESAINNESINDQVLRLAINKAQAISKLKPTHYVIGSDQLASCNGQTLGKPGNFQKAKSQLLMMSDQTVTFHTGLCLANHSTNQLEFLVELFEVKFKPLTEKQISIYLNIEQPYNCAGSFKSEGLGIALFDSLSGRDPNTLMGLPLIALIGMFKNLSVDLFDYMQNSDMQ</sequence>
<comment type="subcellular location">
    <subcellularLocation>
        <location evidence="1 5">Cytoplasm</location>
    </subcellularLocation>
</comment>
<dbReference type="PANTHER" id="PTHR43213">
    <property type="entry name" value="BIFUNCTIONAL DTTP/UTP PYROPHOSPHATASE/METHYLTRANSFERASE PROTEIN-RELATED"/>
    <property type="match status" value="1"/>
</dbReference>
<keyword evidence="7" id="KW-1185">Reference proteome</keyword>
<comment type="caution">
    <text evidence="6">The sequence shown here is derived from an EMBL/GenBank/DDBJ whole genome shotgun (WGS) entry which is preliminary data.</text>
</comment>
<gene>
    <name evidence="6" type="ORF">RS130_16635</name>
</gene>
<evidence type="ECO:0000256" key="4">
    <source>
        <dbReference type="ARBA" id="ARBA00023080"/>
    </source>
</evidence>
<dbReference type="PIRSF" id="PIRSF006305">
    <property type="entry name" value="Maf"/>
    <property type="match status" value="1"/>
</dbReference>
<dbReference type="EC" id="3.6.1.-" evidence="5"/>
<dbReference type="EMBL" id="JAWDIO010000002">
    <property type="protein sequence ID" value="MDU0355315.1"/>
    <property type="molecule type" value="Genomic_DNA"/>
</dbReference>
<reference evidence="6 7" key="1">
    <citation type="submission" date="2023-10" db="EMBL/GenBank/DDBJ databases">
        <title>Glaciecola aquimarina strain GGW-M5 nov., isolated from a coastal seawater.</title>
        <authorList>
            <person name="Bayburt H."/>
            <person name="Kim J.M."/>
            <person name="Choi B.J."/>
            <person name="Jeon C.O."/>
        </authorList>
    </citation>
    <scope>NUCLEOTIDE SEQUENCE [LARGE SCALE GENOMIC DNA]</scope>
    <source>
        <strain evidence="6 7">KCTC 32108</strain>
    </source>
</reference>
<evidence type="ECO:0000256" key="5">
    <source>
        <dbReference type="HAMAP-Rule" id="MF_00528"/>
    </source>
</evidence>
<accession>A0ABU3SZ74</accession>
<evidence type="ECO:0000256" key="3">
    <source>
        <dbReference type="ARBA" id="ARBA00022801"/>
    </source>
</evidence>
<comment type="cofactor">
    <cofactor evidence="5">
        <name>a divalent metal cation</name>
        <dbReference type="ChEBI" id="CHEBI:60240"/>
    </cofactor>
</comment>
<evidence type="ECO:0000256" key="2">
    <source>
        <dbReference type="ARBA" id="ARBA00022490"/>
    </source>
</evidence>
<comment type="caution">
    <text evidence="5">Lacks conserved residue(s) required for the propagation of feature annotation.</text>
</comment>
<feature type="site" description="Important for substrate specificity" evidence="5">
    <location>
        <position position="69"/>
    </location>
</feature>
<feature type="site" description="Important for substrate specificity" evidence="5">
    <location>
        <position position="11"/>
    </location>
</feature>
<dbReference type="RefSeq" id="WP_316026861.1">
    <property type="nucleotide sequence ID" value="NZ_JAWDIO010000002.1"/>
</dbReference>
<evidence type="ECO:0000256" key="1">
    <source>
        <dbReference type="ARBA" id="ARBA00004496"/>
    </source>
</evidence>
<comment type="similarity">
    <text evidence="5">Belongs to the Maf family. YceF subfamily.</text>
</comment>
<dbReference type="Gene3D" id="3.90.950.10">
    <property type="match status" value="1"/>
</dbReference>
<proteinExistence type="inferred from homology"/>